<feature type="transmembrane region" description="Helical" evidence="6">
    <location>
        <begin position="81"/>
        <end position="105"/>
    </location>
</feature>
<feature type="transmembrane region" description="Helical" evidence="6">
    <location>
        <begin position="14"/>
        <end position="35"/>
    </location>
</feature>
<dbReference type="OrthoDB" id="9806522at2"/>
<dbReference type="Proteomes" id="UP000249065">
    <property type="component" value="Unassembled WGS sequence"/>
</dbReference>
<gene>
    <name evidence="8" type="ORF">DOO78_21720</name>
</gene>
<proteinExistence type="predicted"/>
<dbReference type="InterPro" id="IPR040177">
    <property type="entry name" value="SLC30A9"/>
</dbReference>
<keyword evidence="9" id="KW-1185">Reference proteome</keyword>
<dbReference type="Gene3D" id="1.20.1510.10">
    <property type="entry name" value="Cation efflux protein transmembrane domain"/>
    <property type="match status" value="1"/>
</dbReference>
<keyword evidence="3 6" id="KW-0812">Transmembrane</keyword>
<comment type="caution">
    <text evidence="8">The sequence shown here is derived from an EMBL/GenBank/DDBJ whole genome shotgun (WGS) entry which is preliminary data.</text>
</comment>
<evidence type="ECO:0000313" key="8">
    <source>
        <dbReference type="EMBL" id="RAI56237.1"/>
    </source>
</evidence>
<keyword evidence="5 6" id="KW-0472">Membrane</keyword>
<dbReference type="EMBL" id="QLIX01000024">
    <property type="protein sequence ID" value="RAI56237.1"/>
    <property type="molecule type" value="Genomic_DNA"/>
</dbReference>
<keyword evidence="4 6" id="KW-1133">Transmembrane helix</keyword>
<evidence type="ECO:0000256" key="5">
    <source>
        <dbReference type="ARBA" id="ARBA00023136"/>
    </source>
</evidence>
<evidence type="ECO:0000256" key="3">
    <source>
        <dbReference type="ARBA" id="ARBA00022692"/>
    </source>
</evidence>
<dbReference type="RefSeq" id="WP_111471982.1">
    <property type="nucleotide sequence ID" value="NZ_QLIX01000024.1"/>
</dbReference>
<dbReference type="PANTHER" id="PTHR13414:SF9">
    <property type="entry name" value="PROTON-COUPLED ZINC ANTIPORTER SLC30A9, MITOCHONDRIAL"/>
    <property type="match status" value="1"/>
</dbReference>
<accession>A0A327M1B7</accession>
<name>A0A327M1B7_9PROT</name>
<feature type="transmembrane region" description="Helical" evidence="6">
    <location>
        <begin position="163"/>
        <end position="186"/>
    </location>
</feature>
<dbReference type="GO" id="GO:0006829">
    <property type="term" value="P:zinc ion transport"/>
    <property type="evidence" value="ECO:0007669"/>
    <property type="project" value="InterPro"/>
</dbReference>
<dbReference type="InterPro" id="IPR002524">
    <property type="entry name" value="Cation_efflux"/>
</dbReference>
<organism evidence="8 9">
    <name type="scientific">Roseicella frigidaeris</name>
    <dbReference type="NCBI Taxonomy" id="2230885"/>
    <lineage>
        <taxon>Bacteria</taxon>
        <taxon>Pseudomonadati</taxon>
        <taxon>Pseudomonadota</taxon>
        <taxon>Alphaproteobacteria</taxon>
        <taxon>Acetobacterales</taxon>
        <taxon>Roseomonadaceae</taxon>
        <taxon>Roseicella</taxon>
    </lineage>
</organism>
<dbReference type="GO" id="GO:0016020">
    <property type="term" value="C:membrane"/>
    <property type="evidence" value="ECO:0007669"/>
    <property type="project" value="UniProtKB-SubCell"/>
</dbReference>
<evidence type="ECO:0000313" key="9">
    <source>
        <dbReference type="Proteomes" id="UP000249065"/>
    </source>
</evidence>
<comment type="subcellular location">
    <subcellularLocation>
        <location evidence="1">Membrane</location>
        <topology evidence="1">Multi-pass membrane protein</topology>
    </subcellularLocation>
</comment>
<dbReference type="Pfam" id="PF01545">
    <property type="entry name" value="Cation_efflux"/>
    <property type="match status" value="1"/>
</dbReference>
<feature type="transmembrane region" description="Helical" evidence="6">
    <location>
        <begin position="198"/>
        <end position="215"/>
    </location>
</feature>
<evidence type="ECO:0000256" key="6">
    <source>
        <dbReference type="SAM" id="Phobius"/>
    </source>
</evidence>
<dbReference type="InterPro" id="IPR027469">
    <property type="entry name" value="Cation_efflux_TMD_sf"/>
</dbReference>
<reference evidence="9" key="1">
    <citation type="submission" date="2018-06" db="EMBL/GenBank/DDBJ databases">
        <authorList>
            <person name="Khan S.A."/>
        </authorList>
    </citation>
    <scope>NUCLEOTIDE SEQUENCE [LARGE SCALE GENOMIC DNA]</scope>
    <source>
        <strain evidence="9">DB-1506</strain>
    </source>
</reference>
<evidence type="ECO:0000256" key="1">
    <source>
        <dbReference type="ARBA" id="ARBA00004141"/>
    </source>
</evidence>
<evidence type="ECO:0000256" key="4">
    <source>
        <dbReference type="ARBA" id="ARBA00022989"/>
    </source>
</evidence>
<dbReference type="AlphaFoldDB" id="A0A327M1B7"/>
<dbReference type="GO" id="GO:0008324">
    <property type="term" value="F:monoatomic cation transmembrane transporter activity"/>
    <property type="evidence" value="ECO:0007669"/>
    <property type="project" value="InterPro"/>
</dbReference>
<evidence type="ECO:0000256" key="2">
    <source>
        <dbReference type="ARBA" id="ARBA00022448"/>
    </source>
</evidence>
<feature type="domain" description="Cation efflux protein transmembrane" evidence="7">
    <location>
        <begin position="16"/>
        <end position="222"/>
    </location>
</feature>
<dbReference type="NCBIfam" id="TIGR01297">
    <property type="entry name" value="CDF"/>
    <property type="match status" value="1"/>
</dbReference>
<dbReference type="InterPro" id="IPR058533">
    <property type="entry name" value="Cation_efflux_TM"/>
</dbReference>
<dbReference type="SUPFAM" id="SSF161111">
    <property type="entry name" value="Cation efflux protein transmembrane domain-like"/>
    <property type="match status" value="1"/>
</dbReference>
<keyword evidence="2" id="KW-0813">Transport</keyword>
<protein>
    <submittedName>
        <fullName evidence="8">Cation transporter</fullName>
    </submittedName>
</protein>
<dbReference type="PANTHER" id="PTHR13414">
    <property type="entry name" value="HUEL-CATION TRANSPORTER"/>
    <property type="match status" value="1"/>
</dbReference>
<sequence length="315" mass="33168">MAAQQGGHGGSRRVIYAALAGNLAIAVTKLAAALYTGSSAMLSEAIHSSVDTGNQGLLLLGLRRAARPPTPRHPFGHGMELYFWSFVVALMIFAFGGAVAIYEGWQKIRAPHPVESAWVNFLVLGAAMLFEGLSFRVALREFRRTHAGEPFWAAIRRSKDPGVFAVLLEDAAALAGLLLALAGLGLAEYLAMPALDGVASIGIGLLLVLAAGFLARETHSLLTGEAAAPPLVAAVRAMLLADPRVAAVEELLSLHLGPREVLFAVTIDFRDDLPGEAVERAAAALIREVEAAHPMVTRLFLRPRRLPPGGAAAAA</sequence>
<feature type="transmembrane region" description="Helical" evidence="6">
    <location>
        <begin position="117"/>
        <end position="139"/>
    </location>
</feature>
<evidence type="ECO:0000259" key="7">
    <source>
        <dbReference type="Pfam" id="PF01545"/>
    </source>
</evidence>